<feature type="transmembrane region" description="Helical" evidence="1">
    <location>
        <begin position="6"/>
        <end position="30"/>
    </location>
</feature>
<organism evidence="2 3">
    <name type="scientific">Fomitopsis schrenkii</name>
    <name type="common">Brown rot fungus</name>
    <dbReference type="NCBI Taxonomy" id="2126942"/>
    <lineage>
        <taxon>Eukaryota</taxon>
        <taxon>Fungi</taxon>
        <taxon>Dikarya</taxon>
        <taxon>Basidiomycota</taxon>
        <taxon>Agaricomycotina</taxon>
        <taxon>Agaricomycetes</taxon>
        <taxon>Polyporales</taxon>
        <taxon>Fomitopsis</taxon>
    </lineage>
</organism>
<keyword evidence="1" id="KW-1133">Transmembrane helix</keyword>
<evidence type="ECO:0000256" key="1">
    <source>
        <dbReference type="SAM" id="Phobius"/>
    </source>
</evidence>
<sequence>MLLCSVYVLGWLAVILCVFARLEGMTICMVGKDSLRITCHMYLLMFIPFSGPFVSSRAVLH</sequence>
<dbReference type="Proteomes" id="UP000015241">
    <property type="component" value="Unassembled WGS sequence"/>
</dbReference>
<gene>
    <name evidence="2" type="ORF">FOMPIDRAFT_1023594</name>
</gene>
<dbReference type="InParanoid" id="S8FHG8"/>
<keyword evidence="1" id="KW-0812">Transmembrane</keyword>
<name>S8FHG8_FOMSC</name>
<reference evidence="2 3" key="1">
    <citation type="journal article" date="2012" name="Science">
        <title>The Paleozoic origin of enzymatic lignin decomposition reconstructed from 31 fungal genomes.</title>
        <authorList>
            <person name="Floudas D."/>
            <person name="Binder M."/>
            <person name="Riley R."/>
            <person name="Barry K."/>
            <person name="Blanchette R.A."/>
            <person name="Henrissat B."/>
            <person name="Martinez A.T."/>
            <person name="Otillar R."/>
            <person name="Spatafora J.W."/>
            <person name="Yadav J.S."/>
            <person name="Aerts A."/>
            <person name="Benoit I."/>
            <person name="Boyd A."/>
            <person name="Carlson A."/>
            <person name="Copeland A."/>
            <person name="Coutinho P.M."/>
            <person name="de Vries R.P."/>
            <person name="Ferreira P."/>
            <person name="Findley K."/>
            <person name="Foster B."/>
            <person name="Gaskell J."/>
            <person name="Glotzer D."/>
            <person name="Gorecki P."/>
            <person name="Heitman J."/>
            <person name="Hesse C."/>
            <person name="Hori C."/>
            <person name="Igarashi K."/>
            <person name="Jurgens J.A."/>
            <person name="Kallen N."/>
            <person name="Kersten P."/>
            <person name="Kohler A."/>
            <person name="Kuees U."/>
            <person name="Kumar T.K.A."/>
            <person name="Kuo A."/>
            <person name="LaButti K."/>
            <person name="Larrondo L.F."/>
            <person name="Lindquist E."/>
            <person name="Ling A."/>
            <person name="Lombard V."/>
            <person name="Lucas S."/>
            <person name="Lundell T."/>
            <person name="Martin R."/>
            <person name="McLaughlin D.J."/>
            <person name="Morgenstern I."/>
            <person name="Morin E."/>
            <person name="Murat C."/>
            <person name="Nagy L.G."/>
            <person name="Nolan M."/>
            <person name="Ohm R.A."/>
            <person name="Patyshakuliyeva A."/>
            <person name="Rokas A."/>
            <person name="Ruiz-Duenas F.J."/>
            <person name="Sabat G."/>
            <person name="Salamov A."/>
            <person name="Samejima M."/>
            <person name="Schmutz J."/>
            <person name="Slot J.C."/>
            <person name="St John F."/>
            <person name="Stenlid J."/>
            <person name="Sun H."/>
            <person name="Sun S."/>
            <person name="Syed K."/>
            <person name="Tsang A."/>
            <person name="Wiebenga A."/>
            <person name="Young D."/>
            <person name="Pisabarro A."/>
            <person name="Eastwood D.C."/>
            <person name="Martin F."/>
            <person name="Cullen D."/>
            <person name="Grigoriev I.V."/>
            <person name="Hibbett D.S."/>
        </authorList>
    </citation>
    <scope>NUCLEOTIDE SEQUENCE</scope>
    <source>
        <strain evidence="3">FP-58527</strain>
    </source>
</reference>
<accession>S8FHG8</accession>
<protein>
    <submittedName>
        <fullName evidence="2">Uncharacterized protein</fullName>
    </submittedName>
</protein>
<dbReference type="HOGENOM" id="CLU_2922647_0_0_1"/>
<dbReference type="AlphaFoldDB" id="S8FHG8"/>
<evidence type="ECO:0000313" key="3">
    <source>
        <dbReference type="Proteomes" id="UP000015241"/>
    </source>
</evidence>
<dbReference type="EMBL" id="KE504146">
    <property type="protein sequence ID" value="EPT00856.1"/>
    <property type="molecule type" value="Genomic_DNA"/>
</dbReference>
<evidence type="ECO:0000313" key="2">
    <source>
        <dbReference type="EMBL" id="EPT00856.1"/>
    </source>
</evidence>
<proteinExistence type="predicted"/>
<feature type="transmembrane region" description="Helical" evidence="1">
    <location>
        <begin position="42"/>
        <end position="60"/>
    </location>
</feature>
<keyword evidence="1" id="KW-0472">Membrane</keyword>
<keyword evidence="3" id="KW-1185">Reference proteome</keyword>